<evidence type="ECO:0000256" key="4">
    <source>
        <dbReference type="ARBA" id="ARBA00022723"/>
    </source>
</evidence>
<dbReference type="CDD" id="cd03879">
    <property type="entry name" value="M28_AAP"/>
    <property type="match status" value="1"/>
</dbReference>
<dbReference type="Pfam" id="PF04389">
    <property type="entry name" value="Peptidase_M28"/>
    <property type="match status" value="1"/>
</dbReference>
<dbReference type="GO" id="GO:0008235">
    <property type="term" value="F:metalloexopeptidase activity"/>
    <property type="evidence" value="ECO:0007669"/>
    <property type="project" value="InterPro"/>
</dbReference>
<keyword evidence="5 9" id="KW-0732">Signal</keyword>
<evidence type="ECO:0000259" key="10">
    <source>
        <dbReference type="Pfam" id="PF04389"/>
    </source>
</evidence>
<evidence type="ECO:0000256" key="2">
    <source>
        <dbReference type="ARBA" id="ARBA00022438"/>
    </source>
</evidence>
<keyword evidence="2" id="KW-0031">Aminopeptidase</keyword>
<protein>
    <recommendedName>
        <fullName evidence="9">Peptide hydrolase</fullName>
        <ecNumber evidence="9">3.4.-.-</ecNumber>
    </recommendedName>
</protein>
<keyword evidence="12" id="KW-1185">Reference proteome</keyword>
<evidence type="ECO:0000256" key="3">
    <source>
        <dbReference type="ARBA" id="ARBA00022670"/>
    </source>
</evidence>
<dbReference type="GO" id="GO:0006508">
    <property type="term" value="P:proteolysis"/>
    <property type="evidence" value="ECO:0007669"/>
    <property type="project" value="UniProtKB-KW"/>
</dbReference>
<dbReference type="InterPro" id="IPR045175">
    <property type="entry name" value="M28_fam"/>
</dbReference>
<dbReference type="AlphaFoldDB" id="A0AAD9CX74"/>
<name>A0AAD9CX74_PAPLA</name>
<evidence type="ECO:0000256" key="5">
    <source>
        <dbReference type="ARBA" id="ARBA00022729"/>
    </source>
</evidence>
<dbReference type="SUPFAM" id="SSF53187">
    <property type="entry name" value="Zn-dependent exopeptidases"/>
    <property type="match status" value="1"/>
</dbReference>
<dbReference type="Gene3D" id="3.40.630.10">
    <property type="entry name" value="Zn peptidases"/>
    <property type="match status" value="1"/>
</dbReference>
<accession>A0AAD9CX74</accession>
<feature type="signal peptide" evidence="9">
    <location>
        <begin position="1"/>
        <end position="16"/>
    </location>
</feature>
<evidence type="ECO:0000256" key="6">
    <source>
        <dbReference type="ARBA" id="ARBA00022801"/>
    </source>
</evidence>
<comment type="similarity">
    <text evidence="8">Belongs to the peptidase M28 family. M28E subfamily.</text>
</comment>
<dbReference type="PANTHER" id="PTHR12147">
    <property type="entry name" value="METALLOPEPTIDASE M28 FAMILY MEMBER"/>
    <property type="match status" value="1"/>
</dbReference>
<keyword evidence="3 9" id="KW-0645">Protease</keyword>
<comment type="cofactor">
    <cofactor evidence="1">
        <name>Zn(2+)</name>
        <dbReference type="ChEBI" id="CHEBI:29105"/>
    </cofactor>
</comment>
<evidence type="ECO:0000313" key="11">
    <source>
        <dbReference type="EMBL" id="KAK1922140.1"/>
    </source>
</evidence>
<dbReference type="GO" id="GO:0004177">
    <property type="term" value="F:aminopeptidase activity"/>
    <property type="evidence" value="ECO:0007669"/>
    <property type="project" value="UniProtKB-KW"/>
</dbReference>
<keyword evidence="4 9" id="KW-0479">Metal-binding</keyword>
<evidence type="ECO:0000256" key="9">
    <source>
        <dbReference type="RuleBase" id="RU361240"/>
    </source>
</evidence>
<proteinExistence type="inferred from homology"/>
<dbReference type="Proteomes" id="UP001182556">
    <property type="component" value="Unassembled WGS sequence"/>
</dbReference>
<dbReference type="InterPro" id="IPR007484">
    <property type="entry name" value="Peptidase_M28"/>
</dbReference>
<dbReference type="PANTHER" id="PTHR12147:SF56">
    <property type="entry name" value="AMINOPEPTIDASE YDR415C-RELATED"/>
    <property type="match status" value="1"/>
</dbReference>
<comment type="caution">
    <text evidence="11">The sequence shown here is derived from an EMBL/GenBank/DDBJ whole genome shotgun (WGS) entry which is preliminary data.</text>
</comment>
<evidence type="ECO:0000256" key="1">
    <source>
        <dbReference type="ARBA" id="ARBA00001947"/>
    </source>
</evidence>
<dbReference type="EMBL" id="JAODAN010000009">
    <property type="protein sequence ID" value="KAK1922140.1"/>
    <property type="molecule type" value="Genomic_DNA"/>
</dbReference>
<dbReference type="FunFam" id="3.40.630.10:FF:000042">
    <property type="entry name" value="Peptide hydrolase"/>
    <property type="match status" value="1"/>
</dbReference>
<dbReference type="EC" id="3.4.-.-" evidence="9"/>
<gene>
    <name evidence="11" type="ORF">DB88DRAFT_512574</name>
</gene>
<keyword evidence="6 9" id="KW-0378">Hydrolase</keyword>
<sequence>MLFKSAFLLLPLLAKAAPAGLTFQNAEMDYPQVFESVDTADVSLDLEELRLVQFAADQPPIWISELEKLNAKAAGKKFMDITETPTLGFTGYFLPSATTAKYTYPSPGNHTKYIKKLYKSLDIDHMKEVLTKFSSFRTRYYRSETGKQSQKWLLSQILEIASKHKGMSVQEFPHAWGQNSIIVRFPSAKKASKDEGPVTILGAHQDSTNSWPFLPAPGADDDGSGTTTSLEALRALADANFTPNDPVEFHYFSAEEGGLLGSQAVAKAYEDKGVKVKAMLQMDMTAWVQKGTTESVGIIQDYVDPDLTTFLEQLVEKYLDIPSVKTQCGYACSDHASFGKAGYQSAFAIESTFENSNHHIHTTEDTINHPEFSFTHMRE</sequence>
<feature type="chain" id="PRO_5041777546" description="Peptide hydrolase" evidence="9">
    <location>
        <begin position="17"/>
        <end position="379"/>
    </location>
</feature>
<reference evidence="11" key="1">
    <citation type="submission" date="2023-02" db="EMBL/GenBank/DDBJ databases">
        <title>Identification and recombinant expression of a fungal hydrolase from Papiliotrema laurentii that hydrolyzes apple cutin and clears colloidal polyester polyurethane.</title>
        <authorList>
            <consortium name="DOE Joint Genome Institute"/>
            <person name="Roman V.A."/>
            <person name="Bojanowski C."/>
            <person name="Crable B.R."/>
            <person name="Wagner D.N."/>
            <person name="Hung C.S."/>
            <person name="Nadeau L.J."/>
            <person name="Schratz L."/>
            <person name="Haridas S."/>
            <person name="Pangilinan J."/>
            <person name="Lipzen A."/>
            <person name="Na H."/>
            <person name="Yan M."/>
            <person name="Ng V."/>
            <person name="Grigoriev I.V."/>
            <person name="Spatafora J.W."/>
            <person name="Barlow D."/>
            <person name="Biffinger J."/>
            <person name="Kelley-Loughnane N."/>
            <person name="Varaljay V.A."/>
            <person name="Crookes-Goodson W.J."/>
        </authorList>
    </citation>
    <scope>NUCLEOTIDE SEQUENCE</scope>
    <source>
        <strain evidence="11">5307AH</strain>
    </source>
</reference>
<organism evidence="11 12">
    <name type="scientific">Papiliotrema laurentii</name>
    <name type="common">Cryptococcus laurentii</name>
    <dbReference type="NCBI Taxonomy" id="5418"/>
    <lineage>
        <taxon>Eukaryota</taxon>
        <taxon>Fungi</taxon>
        <taxon>Dikarya</taxon>
        <taxon>Basidiomycota</taxon>
        <taxon>Agaricomycotina</taxon>
        <taxon>Tremellomycetes</taxon>
        <taxon>Tremellales</taxon>
        <taxon>Rhynchogastremaceae</taxon>
        <taxon>Papiliotrema</taxon>
    </lineage>
</organism>
<feature type="domain" description="Peptidase M28" evidence="10">
    <location>
        <begin position="190"/>
        <end position="371"/>
    </location>
</feature>
<evidence type="ECO:0000256" key="8">
    <source>
        <dbReference type="ARBA" id="ARBA00043962"/>
    </source>
</evidence>
<keyword evidence="7 9" id="KW-0862">Zinc</keyword>
<dbReference type="GO" id="GO:0046872">
    <property type="term" value="F:metal ion binding"/>
    <property type="evidence" value="ECO:0007669"/>
    <property type="project" value="UniProtKB-KW"/>
</dbReference>
<evidence type="ECO:0000313" key="12">
    <source>
        <dbReference type="Proteomes" id="UP001182556"/>
    </source>
</evidence>
<evidence type="ECO:0000256" key="7">
    <source>
        <dbReference type="ARBA" id="ARBA00022833"/>
    </source>
</evidence>